<sequence length="851" mass="91268">MWFYNRELITGTGGAAMALSRSGLFFLLFGALCSAQEIVHGPQNITVFLDLAGSLLCETKGGTYTWVINGTLPSNIPFDILSDMVLSDNYTITNSGSRINNLTIRAKDGYSGTRFQCRVVNPPNPPALSESAFLKIQGLLSAPLNLRETSNASSVTISWSAPFSLDVTGVDSDIWYSVLIYNVTDENNPTAILCTDCINITETHYTFSPDYLSPRHVYNFSVIPLNGAGQGESSPSITITIGPPSAVGGLSAVSNASSVTISWSAPFSLDVTGVDPDIWYSVLIYNVTDENNPKLFEKHTITTSYTFAPAGFSPCHKYLFSVIALNGAGRGESCPNITTGTQHCDLSTVINPSSTVKHPETTVPTGGEGLSPKDSKSLAGLAIGLAVVGAVVAVVGFTVMVFIIILILRRRRKHPVFDVEPMRLSELEAKQHEEEESEARMEEDAAVVPQTTPKHTASTQSSQPKHKKEKVDDEKRHLLSNSVSASADTSTACDTRWENGPENDAGGSLALTSTAKITTRYQLQGRGNAPNSDIPAVTPDKGVPESKEQGEEATRVVVTSSGVPPSMPEDSRVQYQEIDIRATQKMLRPTPSGKDSGAKDATIKPGGQDPDVDQGASNKGVFEQTPEESTHSQDNVSIVVVSFTPSQKTDSQDNSTRGSKVTISNEHRESIESDAPPLVKDFPSECLNSEDGSSKVYEDNTEIEEEAKNHGLFSSVECTDKQSKSAKVALGEKDCDLSALSGAERSPTFPPLACLTDPAILTGGDGKALELSAPTLTDGTQVTEGERKVLKVGQKTRGSSTSRKSHRKKKKKRGSPSPPTNEHGPGHECEAHDHSHPRTKTRKSCGNLPQD</sequence>
<dbReference type="InterPro" id="IPR036116">
    <property type="entry name" value="FN3_sf"/>
</dbReference>
<feature type="compositionally biased region" description="Polar residues" evidence="1">
    <location>
        <begin position="643"/>
        <end position="664"/>
    </location>
</feature>
<evidence type="ECO:0000256" key="1">
    <source>
        <dbReference type="SAM" id="MobiDB-lite"/>
    </source>
</evidence>
<evidence type="ECO:0000313" key="6">
    <source>
        <dbReference type="Proteomes" id="UP001174909"/>
    </source>
</evidence>
<dbReference type="EMBL" id="CASHTH010000797">
    <property type="protein sequence ID" value="CAI8007699.1"/>
    <property type="molecule type" value="Genomic_DNA"/>
</dbReference>
<keyword evidence="2" id="KW-1133">Transmembrane helix</keyword>
<feature type="transmembrane region" description="Helical" evidence="2">
    <location>
        <begin position="381"/>
        <end position="408"/>
    </location>
</feature>
<evidence type="ECO:0000259" key="4">
    <source>
        <dbReference type="PROSITE" id="PS50853"/>
    </source>
</evidence>
<dbReference type="CDD" id="cd00063">
    <property type="entry name" value="FN3"/>
    <property type="match status" value="2"/>
</dbReference>
<feature type="compositionally biased region" description="Polar residues" evidence="1">
    <location>
        <begin position="479"/>
        <end position="493"/>
    </location>
</feature>
<accession>A0AA35RAL0</accession>
<feature type="compositionally biased region" description="Basic and acidic residues" evidence="1">
    <location>
        <begin position="542"/>
        <end position="554"/>
    </location>
</feature>
<feature type="region of interest" description="Disordered" evidence="1">
    <location>
        <begin position="429"/>
        <end position="509"/>
    </location>
</feature>
<feature type="compositionally biased region" description="Basic and acidic residues" evidence="1">
    <location>
        <begin position="824"/>
        <end position="836"/>
    </location>
</feature>
<keyword evidence="2" id="KW-0812">Transmembrane</keyword>
<keyword evidence="2" id="KW-0472">Membrane</keyword>
<dbReference type="SUPFAM" id="SSF49265">
    <property type="entry name" value="Fibronectin type III"/>
    <property type="match status" value="1"/>
</dbReference>
<feature type="region of interest" description="Disordered" evidence="1">
    <location>
        <begin position="523"/>
        <end position="699"/>
    </location>
</feature>
<proteinExistence type="predicted"/>
<gene>
    <name evidence="5" type="ORF">GBAR_LOCUS5342</name>
</gene>
<feature type="compositionally biased region" description="Basic and acidic residues" evidence="1">
    <location>
        <begin position="429"/>
        <end position="443"/>
    </location>
</feature>
<evidence type="ECO:0000313" key="5">
    <source>
        <dbReference type="EMBL" id="CAI8007699.1"/>
    </source>
</evidence>
<dbReference type="InterPro" id="IPR013783">
    <property type="entry name" value="Ig-like_fold"/>
</dbReference>
<feature type="compositionally biased region" description="Polar residues" evidence="1">
    <location>
        <begin position="774"/>
        <end position="783"/>
    </location>
</feature>
<evidence type="ECO:0000256" key="2">
    <source>
        <dbReference type="SAM" id="Phobius"/>
    </source>
</evidence>
<feature type="signal peptide" evidence="3">
    <location>
        <begin position="1"/>
        <end position="35"/>
    </location>
</feature>
<feature type="compositionally biased region" description="Polar residues" evidence="1">
    <location>
        <begin position="449"/>
        <end position="463"/>
    </location>
</feature>
<dbReference type="PROSITE" id="PS50853">
    <property type="entry name" value="FN3"/>
    <property type="match status" value="2"/>
</dbReference>
<feature type="chain" id="PRO_5041321677" description="Fibronectin type-III domain-containing protein" evidence="3">
    <location>
        <begin position="36"/>
        <end position="851"/>
    </location>
</feature>
<feature type="domain" description="Fibronectin type-III" evidence="4">
    <location>
        <begin position="243"/>
        <end position="344"/>
    </location>
</feature>
<feature type="region of interest" description="Disordered" evidence="1">
    <location>
        <begin position="771"/>
        <end position="851"/>
    </location>
</feature>
<dbReference type="Gene3D" id="2.60.40.10">
    <property type="entry name" value="Immunoglobulins"/>
    <property type="match status" value="2"/>
</dbReference>
<evidence type="ECO:0000256" key="3">
    <source>
        <dbReference type="SAM" id="SignalP"/>
    </source>
</evidence>
<keyword evidence="3" id="KW-0732">Signal</keyword>
<organism evidence="5 6">
    <name type="scientific">Geodia barretti</name>
    <name type="common">Barrett's horny sponge</name>
    <dbReference type="NCBI Taxonomy" id="519541"/>
    <lineage>
        <taxon>Eukaryota</taxon>
        <taxon>Metazoa</taxon>
        <taxon>Porifera</taxon>
        <taxon>Demospongiae</taxon>
        <taxon>Heteroscleromorpha</taxon>
        <taxon>Tetractinellida</taxon>
        <taxon>Astrophorina</taxon>
        <taxon>Geodiidae</taxon>
        <taxon>Geodia</taxon>
    </lineage>
</organism>
<dbReference type="Proteomes" id="UP001174909">
    <property type="component" value="Unassembled WGS sequence"/>
</dbReference>
<dbReference type="Pfam" id="PF00041">
    <property type="entry name" value="fn3"/>
    <property type="match status" value="2"/>
</dbReference>
<dbReference type="AlphaFoldDB" id="A0AA35RAL0"/>
<feature type="domain" description="Fibronectin type-III" evidence="4">
    <location>
        <begin position="142"/>
        <end position="242"/>
    </location>
</feature>
<reference evidence="5" key="1">
    <citation type="submission" date="2023-03" db="EMBL/GenBank/DDBJ databases">
        <authorList>
            <person name="Steffen K."/>
            <person name="Cardenas P."/>
        </authorList>
    </citation>
    <scope>NUCLEOTIDE SEQUENCE</scope>
</reference>
<protein>
    <recommendedName>
        <fullName evidence="4">Fibronectin type-III domain-containing protein</fullName>
    </recommendedName>
</protein>
<dbReference type="InterPro" id="IPR003961">
    <property type="entry name" value="FN3_dom"/>
</dbReference>
<keyword evidence="6" id="KW-1185">Reference proteome</keyword>
<name>A0AA35RAL0_GEOBA</name>
<dbReference type="SMART" id="SM00060">
    <property type="entry name" value="FN3"/>
    <property type="match status" value="2"/>
</dbReference>
<comment type="caution">
    <text evidence="5">The sequence shown here is derived from an EMBL/GenBank/DDBJ whole genome shotgun (WGS) entry which is preliminary data.</text>
</comment>
<feature type="compositionally biased region" description="Basic residues" evidence="1">
    <location>
        <begin position="803"/>
        <end position="814"/>
    </location>
</feature>